<dbReference type="PROSITE" id="PS50975">
    <property type="entry name" value="ATP_GRASP"/>
    <property type="match status" value="1"/>
</dbReference>
<evidence type="ECO:0000313" key="7">
    <source>
        <dbReference type="Proteomes" id="UP000601597"/>
    </source>
</evidence>
<evidence type="ECO:0000256" key="3">
    <source>
        <dbReference type="ARBA" id="ARBA00022840"/>
    </source>
</evidence>
<keyword evidence="1" id="KW-0436">Ligase</keyword>
<evidence type="ECO:0000256" key="4">
    <source>
        <dbReference type="PROSITE-ProRule" id="PRU00409"/>
    </source>
</evidence>
<dbReference type="InterPro" id="IPR011761">
    <property type="entry name" value="ATP-grasp"/>
</dbReference>
<dbReference type="InterPro" id="IPR005479">
    <property type="entry name" value="CPAse_ATP-bd"/>
</dbReference>
<proteinExistence type="predicted"/>
<keyword evidence="3 4" id="KW-0067">ATP-binding</keyword>
<evidence type="ECO:0000313" key="6">
    <source>
        <dbReference type="EMBL" id="GGY63197.1"/>
    </source>
</evidence>
<evidence type="ECO:0000256" key="1">
    <source>
        <dbReference type="ARBA" id="ARBA00022598"/>
    </source>
</evidence>
<comment type="caution">
    <text evidence="6">The sequence shown here is derived from an EMBL/GenBank/DDBJ whole genome shotgun (WGS) entry which is preliminary data.</text>
</comment>
<gene>
    <name evidence="6" type="ORF">GCM10007071_07180</name>
</gene>
<dbReference type="PROSITE" id="PS00867">
    <property type="entry name" value="CPSASE_2"/>
    <property type="match status" value="1"/>
</dbReference>
<dbReference type="Pfam" id="PF13535">
    <property type="entry name" value="ATP-grasp_4"/>
    <property type="match status" value="1"/>
</dbReference>
<organism evidence="6 7">
    <name type="scientific">Marinobacter zhanjiangensis</name>
    <dbReference type="NCBI Taxonomy" id="578215"/>
    <lineage>
        <taxon>Bacteria</taxon>
        <taxon>Pseudomonadati</taxon>
        <taxon>Pseudomonadota</taxon>
        <taxon>Gammaproteobacteria</taxon>
        <taxon>Pseudomonadales</taxon>
        <taxon>Marinobacteraceae</taxon>
        <taxon>Marinobacter</taxon>
    </lineage>
</organism>
<dbReference type="SUPFAM" id="SSF56059">
    <property type="entry name" value="Glutathione synthetase ATP-binding domain-like"/>
    <property type="match status" value="1"/>
</dbReference>
<dbReference type="PANTHER" id="PTHR43585:SF2">
    <property type="entry name" value="ATP-GRASP ENZYME FSQD"/>
    <property type="match status" value="1"/>
</dbReference>
<keyword evidence="2 4" id="KW-0547">Nucleotide-binding</keyword>
<reference evidence="7" key="1">
    <citation type="journal article" date="2019" name="Int. J. Syst. Evol. Microbiol.">
        <title>The Global Catalogue of Microorganisms (GCM) 10K type strain sequencing project: providing services to taxonomists for standard genome sequencing and annotation.</title>
        <authorList>
            <consortium name="The Broad Institute Genomics Platform"/>
            <consortium name="The Broad Institute Genome Sequencing Center for Infectious Disease"/>
            <person name="Wu L."/>
            <person name="Ma J."/>
        </authorList>
    </citation>
    <scope>NUCLEOTIDE SEQUENCE [LARGE SCALE GENOMIC DNA]</scope>
    <source>
        <strain evidence="7">KCTC 22280</strain>
    </source>
</reference>
<dbReference type="Proteomes" id="UP000601597">
    <property type="component" value="Unassembled WGS sequence"/>
</dbReference>
<name>A0ABQ3APF0_9GAMM</name>
<sequence length="442" mass="50416">MIRVEEMAVSKKNIFVLAMDDFNQAMLERLRGSEEMVFRPVLDMKTAVDTTEYDMAELLDRARQTLKNFPGTVDAIVGYWDFPTASMLPVLRREWNLRGPSLEATLRCEHKYWARVEERRVAPRQTPSFAGVNPFDESVLDKPPLPYPFWIKPVRAHSSQLGFHVDNRQDFEHAIRQTRDRIHVFAEPFNHILAMAEIPDDIAPVDGWHCIAEEIVSAGVQCTLEGYVLNGEVTIYGVVDSLREGAVGSSFSRYQYPSGMPASIQDIMFEDCQRFMEQTGFDNSPFNIEFFYNEEDGSVWMLEVNTRCSKSHSPLFEMVDGSSNLQAMVDVALGREPNFPPEGGKYQYAAKIMLREHQDGVVERVPDADEVRAIENDMPGCQIQVEAEQGSRLSDMLHQDSYSFEYAVLFVGGDSVEDIDQKADQIKARLDFRFRHGHQEDG</sequence>
<dbReference type="Gene3D" id="3.30.470.20">
    <property type="entry name" value="ATP-grasp fold, B domain"/>
    <property type="match status" value="1"/>
</dbReference>
<accession>A0ABQ3APF0</accession>
<keyword evidence="7" id="KW-1185">Reference proteome</keyword>
<dbReference type="EMBL" id="BMXV01000002">
    <property type="protein sequence ID" value="GGY63197.1"/>
    <property type="molecule type" value="Genomic_DNA"/>
</dbReference>
<protein>
    <recommendedName>
        <fullName evidence="5">ATP-grasp domain-containing protein</fullName>
    </recommendedName>
</protein>
<dbReference type="PANTHER" id="PTHR43585">
    <property type="entry name" value="FUMIPYRROLE BIOSYNTHESIS PROTEIN C"/>
    <property type="match status" value="1"/>
</dbReference>
<evidence type="ECO:0000259" key="5">
    <source>
        <dbReference type="PROSITE" id="PS50975"/>
    </source>
</evidence>
<evidence type="ECO:0000256" key="2">
    <source>
        <dbReference type="ARBA" id="ARBA00022741"/>
    </source>
</evidence>
<dbReference type="InterPro" id="IPR052032">
    <property type="entry name" value="ATP-dep_AA_Ligase"/>
</dbReference>
<feature type="domain" description="ATP-grasp" evidence="5">
    <location>
        <begin position="116"/>
        <end position="333"/>
    </location>
</feature>